<dbReference type="Proteomes" id="UP001164539">
    <property type="component" value="Chromosome 9"/>
</dbReference>
<proteinExistence type="predicted"/>
<accession>A0ACC1XHC1</accession>
<name>A0ACC1XHC1_MELAZ</name>
<evidence type="ECO:0000313" key="2">
    <source>
        <dbReference type="Proteomes" id="UP001164539"/>
    </source>
</evidence>
<gene>
    <name evidence="1" type="ORF">OWV82_016843</name>
</gene>
<reference evidence="1 2" key="1">
    <citation type="journal article" date="2023" name="Science">
        <title>Complex scaffold remodeling in plant triterpene biosynthesis.</title>
        <authorList>
            <person name="De La Pena R."/>
            <person name="Hodgson H."/>
            <person name="Liu J.C."/>
            <person name="Stephenson M.J."/>
            <person name="Martin A.C."/>
            <person name="Owen C."/>
            <person name="Harkess A."/>
            <person name="Leebens-Mack J."/>
            <person name="Jimenez L.E."/>
            <person name="Osbourn A."/>
            <person name="Sattely E.S."/>
        </authorList>
    </citation>
    <scope>NUCLEOTIDE SEQUENCE [LARGE SCALE GENOMIC DNA]</scope>
    <source>
        <strain evidence="2">cv. JPN11</strain>
        <tissue evidence="1">Leaf</tissue>
    </source>
</reference>
<organism evidence="1 2">
    <name type="scientific">Melia azedarach</name>
    <name type="common">Chinaberry tree</name>
    <dbReference type="NCBI Taxonomy" id="155640"/>
    <lineage>
        <taxon>Eukaryota</taxon>
        <taxon>Viridiplantae</taxon>
        <taxon>Streptophyta</taxon>
        <taxon>Embryophyta</taxon>
        <taxon>Tracheophyta</taxon>
        <taxon>Spermatophyta</taxon>
        <taxon>Magnoliopsida</taxon>
        <taxon>eudicotyledons</taxon>
        <taxon>Gunneridae</taxon>
        <taxon>Pentapetalae</taxon>
        <taxon>rosids</taxon>
        <taxon>malvids</taxon>
        <taxon>Sapindales</taxon>
        <taxon>Meliaceae</taxon>
        <taxon>Melia</taxon>
    </lineage>
</organism>
<sequence length="97" mass="10417">MGKDIKGSRESSLFAKLFSWFCISSGGENEKSSKGAAATTGPEATMVAAGKHFSTAHKTLKPLFAMNLSQTTAFLHLLQDCRNNHKETQQSPACPCP</sequence>
<keyword evidence="2" id="KW-1185">Reference proteome</keyword>
<dbReference type="EMBL" id="CM051402">
    <property type="protein sequence ID" value="KAJ4710688.1"/>
    <property type="molecule type" value="Genomic_DNA"/>
</dbReference>
<protein>
    <submittedName>
        <fullName evidence="1">Uncharacterized protein</fullName>
    </submittedName>
</protein>
<comment type="caution">
    <text evidence="1">The sequence shown here is derived from an EMBL/GenBank/DDBJ whole genome shotgun (WGS) entry which is preliminary data.</text>
</comment>
<evidence type="ECO:0000313" key="1">
    <source>
        <dbReference type="EMBL" id="KAJ4710688.1"/>
    </source>
</evidence>